<dbReference type="AlphaFoldDB" id="A0A420E399"/>
<evidence type="ECO:0008006" key="3">
    <source>
        <dbReference type="Google" id="ProtNLM"/>
    </source>
</evidence>
<comment type="caution">
    <text evidence="1">The sequence shown here is derived from an EMBL/GenBank/DDBJ whole genome shotgun (WGS) entry which is preliminary data.</text>
</comment>
<proteinExistence type="predicted"/>
<evidence type="ECO:0000313" key="1">
    <source>
        <dbReference type="EMBL" id="RKF04383.1"/>
    </source>
</evidence>
<organism evidence="1 2">
    <name type="scientific">Tenacibaculum lutimaris</name>
    <dbReference type="NCBI Taxonomy" id="285258"/>
    <lineage>
        <taxon>Bacteria</taxon>
        <taxon>Pseudomonadati</taxon>
        <taxon>Bacteroidota</taxon>
        <taxon>Flavobacteriia</taxon>
        <taxon>Flavobacteriales</taxon>
        <taxon>Flavobacteriaceae</taxon>
        <taxon>Tenacibaculum</taxon>
    </lineage>
</organism>
<reference evidence="1 2" key="1">
    <citation type="submission" date="2018-09" db="EMBL/GenBank/DDBJ databases">
        <title>Genomic Encyclopedia of Archaeal and Bacterial Type Strains, Phase II (KMG-II): from individual species to whole genera.</title>
        <authorList>
            <person name="Goeker M."/>
        </authorList>
    </citation>
    <scope>NUCLEOTIDE SEQUENCE [LARGE SCALE GENOMIC DNA]</scope>
    <source>
        <strain evidence="1 2">DSM 16505</strain>
    </source>
</reference>
<dbReference type="Proteomes" id="UP000285780">
    <property type="component" value="Unassembled WGS sequence"/>
</dbReference>
<dbReference type="RefSeq" id="WP_120186342.1">
    <property type="nucleotide sequence ID" value="NZ_RAQM01000007.1"/>
</dbReference>
<evidence type="ECO:0000313" key="2">
    <source>
        <dbReference type="Proteomes" id="UP000285780"/>
    </source>
</evidence>
<name>A0A420E399_9FLAO</name>
<sequence length="804" mass="93064">MKKTLFLTLTLLINTFIFSQESFINKNYTSYFENTREIPYLHLNKTSFLTGQEIWFRAYVIEQNSKKLHSTTSNLYVSVFDSEGKLKTQKLVHIKDGLGKGNILLDSTFTDNSYYIKASTNWMKNFKEDNSFIQKISICNNNNSKTIKENTSYEFKLFPEGGHTLSNTINNFGILVKNKNGKGIKINKGIIKNSLNEIVRKFSTNSFGLGNTNLFIKEDETYEFEAILENGQVLKTTTLEPQNYGITLKVINSNPNYFLINILTNKSSLDQLNNRKFKILVHNTRKITTYNFNFNSTDTKYSLFINKEDVDKGINIITIFDDKNTPLLERLIFINSPSLFTNIDIKNNLNNINDSISINFKNNTNESIFLSSSFLPIETKSYVPEENINTSFLLKPYIKGKIQNSGYYFNNINKEKLRELDLLLITQGWSKYNWFDVFNNPPKTNYSFENGINIKGTLNAPLKRKQSLLIYSAQNNIIREIKNTNEFQLKSTFVKENSHITFSLKTKNNSYKASPYLQFSNTTLSEYLPPHRLNFKTSKESKVEEQGDISFLFRDTEILDEVLINKKPKTKPSEKPYGANTILTRKIVDSLLISSGETVLDFLKSKRYRVVNDEGVLSLLSRSINSNLTISNPSAIEEPAIGGKSINYNEHKNYDNQKKSVRVYLDNNEISDNLWLIESMNMDTVKEVYYGRVYDNRADEHIYIYTLSPSEYTTKKTFLNTLKIEKGFSIEKEYYTPEYNSYTDNTYKYYGDIFWNPNIEIKANSNFEFKIPQNLQEKIIVYIEGISESGKLISKKHIISTKTN</sequence>
<accession>A0A420E399</accession>
<dbReference type="EMBL" id="RAQM01000007">
    <property type="protein sequence ID" value="RKF04383.1"/>
    <property type="molecule type" value="Genomic_DNA"/>
</dbReference>
<gene>
    <name evidence="1" type="ORF">C8N26_1050</name>
</gene>
<keyword evidence="2" id="KW-1185">Reference proteome</keyword>
<protein>
    <recommendedName>
        <fullName evidence="3">MG2 domain-containing protein</fullName>
    </recommendedName>
</protein>